<keyword evidence="3 6" id="KW-0863">Zinc-finger</keyword>
<dbReference type="PRINTS" id="PR01217">
    <property type="entry name" value="PRICHEXTENSN"/>
</dbReference>
<accession>A0AAW0WL71</accession>
<name>A0AAW0WL71_CHEQU</name>
<evidence type="ECO:0000256" key="4">
    <source>
        <dbReference type="ARBA" id="ARBA00022833"/>
    </source>
</evidence>
<dbReference type="InterPro" id="IPR049899">
    <property type="entry name" value="Znf_C2HC_C3H"/>
</dbReference>
<organism evidence="9 10">
    <name type="scientific">Cherax quadricarinatus</name>
    <name type="common">Australian red claw crayfish</name>
    <dbReference type="NCBI Taxonomy" id="27406"/>
    <lineage>
        <taxon>Eukaryota</taxon>
        <taxon>Metazoa</taxon>
        <taxon>Ecdysozoa</taxon>
        <taxon>Arthropoda</taxon>
        <taxon>Crustacea</taxon>
        <taxon>Multicrustacea</taxon>
        <taxon>Malacostraca</taxon>
        <taxon>Eumalacostraca</taxon>
        <taxon>Eucarida</taxon>
        <taxon>Decapoda</taxon>
        <taxon>Pleocyemata</taxon>
        <taxon>Astacidea</taxon>
        <taxon>Parastacoidea</taxon>
        <taxon>Parastacidae</taxon>
        <taxon>Cherax</taxon>
    </lineage>
</organism>
<gene>
    <name evidence="9" type="ORF">OTU49_009480</name>
</gene>
<evidence type="ECO:0000259" key="8">
    <source>
        <dbReference type="PROSITE" id="PS52027"/>
    </source>
</evidence>
<evidence type="ECO:0000256" key="6">
    <source>
        <dbReference type="PROSITE-ProRule" id="PRU01371"/>
    </source>
</evidence>
<feature type="region of interest" description="Disordered" evidence="7">
    <location>
        <begin position="75"/>
        <end position="390"/>
    </location>
</feature>
<dbReference type="Pfam" id="PF13913">
    <property type="entry name" value="zf-C2HC_2"/>
    <property type="match status" value="2"/>
</dbReference>
<evidence type="ECO:0000256" key="3">
    <source>
        <dbReference type="ARBA" id="ARBA00022771"/>
    </source>
</evidence>
<evidence type="ECO:0000313" key="10">
    <source>
        <dbReference type="Proteomes" id="UP001445076"/>
    </source>
</evidence>
<dbReference type="EMBL" id="JARKIK010000074">
    <property type="protein sequence ID" value="KAK8727836.1"/>
    <property type="molecule type" value="Genomic_DNA"/>
</dbReference>
<dbReference type="InterPro" id="IPR026104">
    <property type="entry name" value="ZNF_C2HC_dom_1C"/>
</dbReference>
<dbReference type="EMBL" id="JARKIK010000074">
    <property type="protein sequence ID" value="KAK8727834.1"/>
    <property type="molecule type" value="Genomic_DNA"/>
</dbReference>
<keyword evidence="2" id="KW-0479">Metal-binding</keyword>
<evidence type="ECO:0000256" key="5">
    <source>
        <dbReference type="ARBA" id="ARBA00023054"/>
    </source>
</evidence>
<dbReference type="PROSITE" id="PS52027">
    <property type="entry name" value="ZF_C2HC_C3H"/>
    <property type="match status" value="2"/>
</dbReference>
<feature type="compositionally biased region" description="Pro residues" evidence="7">
    <location>
        <begin position="370"/>
        <end position="387"/>
    </location>
</feature>
<comment type="caution">
    <text evidence="9">The sequence shown here is derived from an EMBL/GenBank/DDBJ whole genome shotgun (WGS) entry which is preliminary data.</text>
</comment>
<dbReference type="AlphaFoldDB" id="A0AAW0WL71"/>
<reference evidence="9" key="2">
    <citation type="submission" date="2024-01" db="EMBL/GenBank/DDBJ databases">
        <authorList>
            <person name="He J."/>
            <person name="Wang M."/>
            <person name="Zheng J."/>
            <person name="Liu Z."/>
        </authorList>
    </citation>
    <scope>NUCLEOTIDE SEQUENCE</scope>
    <source>
        <strain evidence="9">ZL_2023a</strain>
        <tissue evidence="9">Muscle</tissue>
    </source>
</reference>
<reference evidence="9 10" key="1">
    <citation type="journal article" date="2024" name="BMC Genomics">
        <title>Genome assembly of redclaw crayfish (Cherax quadricarinatus) provides insights into its immune adaptation and hypoxia tolerance.</title>
        <authorList>
            <person name="Liu Z."/>
            <person name="Zheng J."/>
            <person name="Li H."/>
            <person name="Fang K."/>
            <person name="Wang S."/>
            <person name="He J."/>
            <person name="Zhou D."/>
            <person name="Weng S."/>
            <person name="Chi M."/>
            <person name="Gu Z."/>
            <person name="He J."/>
            <person name="Li F."/>
            <person name="Wang M."/>
        </authorList>
    </citation>
    <scope>NUCLEOTIDE SEQUENCE [LARGE SCALE GENOMIC DNA]</scope>
    <source>
        <strain evidence="9">ZL_2023a</strain>
    </source>
</reference>
<sequence>MPARYYQDDVGVMATVGAQYHNTNMAGGNGVSRLAMMQARLREQLMVEKESRLLQMAARHEAEREGTIQRITKSSASTLSSSLSSLSSLNSSGGQGRVRKLFQERRSNGYGQSPVGRDKSYPLEPVRGGSTGVGRPPAKPVKGIVRTRGVSVDRGQFSYDPEVMKRSKSHAALQQNGPNNNEPRSPPPRGLRPPQTRPPAHHKSTSSLLDANQNYNGRGSTGSSGGYSRDPSPAPSPSPSNANRFGFRGTPPRGVSPAPPSVNGSSPVRRAAPPGPRRTNALNRQQDEVDGGFSPPPLSQPRQRPALPARKPPVRQQRPPPFQRRPQPQQLPNEAPDDTSMLSPRPPDSPSKPKVRGVPPAKTKPKPPPKPKNAPAPTPRPSKPPPGLESCKICGRNFAPDRLEKHETICAKSHAKDKKRKVFDPVKMRTKGTEAEKYIAKGKHLEAPPKPKKKDWKKQHEDFIATIRAAKSGTEPPPIDNSDYVTCPHCGRKFAEASAERHIPKCASIQSNKPRKR</sequence>
<protein>
    <recommendedName>
        <fullName evidence="8">C2HC/C3H-type domain-containing protein</fullName>
    </recommendedName>
</protein>
<keyword evidence="10" id="KW-1185">Reference proteome</keyword>
<dbReference type="PANTHER" id="PTHR14649:SF1">
    <property type="entry name" value="ZINC FINGER C2HC DOMAIN-CONTAINING PROTEIN 1C"/>
    <property type="match status" value="1"/>
</dbReference>
<feature type="compositionally biased region" description="Low complexity" evidence="7">
    <location>
        <begin position="300"/>
        <end position="317"/>
    </location>
</feature>
<feature type="compositionally biased region" description="Pro residues" evidence="7">
    <location>
        <begin position="184"/>
        <end position="197"/>
    </location>
</feature>
<evidence type="ECO:0000256" key="2">
    <source>
        <dbReference type="ARBA" id="ARBA00022723"/>
    </source>
</evidence>
<feature type="compositionally biased region" description="Low complexity" evidence="7">
    <location>
        <begin position="75"/>
        <end position="92"/>
    </location>
</feature>
<dbReference type="PANTHER" id="PTHR14649">
    <property type="entry name" value="ZINC FINGER C2HC DOMAIN-CONTAINING PROTEIN 1C"/>
    <property type="match status" value="1"/>
</dbReference>
<dbReference type="GO" id="GO:0008270">
    <property type="term" value="F:zinc ion binding"/>
    <property type="evidence" value="ECO:0007669"/>
    <property type="project" value="UniProtKB-KW"/>
</dbReference>
<evidence type="ECO:0000313" key="9">
    <source>
        <dbReference type="EMBL" id="KAK8727836.1"/>
    </source>
</evidence>
<dbReference type="Gene3D" id="3.30.160.60">
    <property type="entry name" value="Classic Zinc Finger"/>
    <property type="match status" value="2"/>
</dbReference>
<evidence type="ECO:0000256" key="1">
    <source>
        <dbReference type="ARBA" id="ARBA00010843"/>
    </source>
</evidence>
<dbReference type="Proteomes" id="UP001445076">
    <property type="component" value="Unassembled WGS sequence"/>
</dbReference>
<keyword evidence="4" id="KW-0862">Zinc</keyword>
<comment type="similarity">
    <text evidence="1">Belongs to the ZC2HC1 family.</text>
</comment>
<proteinExistence type="inferred from homology"/>
<feature type="domain" description="C2HC/C3H-type" evidence="8">
    <location>
        <begin position="387"/>
        <end position="416"/>
    </location>
</feature>
<feature type="domain" description="C2HC/C3H-type" evidence="8">
    <location>
        <begin position="483"/>
        <end position="512"/>
    </location>
</feature>
<evidence type="ECO:0000256" key="7">
    <source>
        <dbReference type="SAM" id="MobiDB-lite"/>
    </source>
</evidence>
<keyword evidence="5" id="KW-0175">Coiled coil</keyword>